<dbReference type="PANTHER" id="PTHR30486:SF16">
    <property type="entry name" value="TWITCHING MOTILITY PROTEIN PILT"/>
    <property type="match status" value="1"/>
</dbReference>
<dbReference type="SUPFAM" id="SSF52540">
    <property type="entry name" value="P-loop containing nucleoside triphosphate hydrolases"/>
    <property type="match status" value="1"/>
</dbReference>
<protein>
    <recommendedName>
        <fullName evidence="2">Bacterial type II secretion system protein E domain-containing protein</fullName>
    </recommendedName>
</protein>
<dbReference type="GO" id="GO:0016887">
    <property type="term" value="F:ATP hydrolysis activity"/>
    <property type="evidence" value="ECO:0007669"/>
    <property type="project" value="InterPro"/>
</dbReference>
<dbReference type="Gene3D" id="3.40.50.300">
    <property type="entry name" value="P-loop containing nucleotide triphosphate hydrolases"/>
    <property type="match status" value="1"/>
</dbReference>
<organism evidence="3 4">
    <name type="scientific">candidate division WWE3 bacterium RIFCSPLOWO2_01_FULL_39_13</name>
    <dbReference type="NCBI Taxonomy" id="1802624"/>
    <lineage>
        <taxon>Bacteria</taxon>
        <taxon>Katanobacteria</taxon>
    </lineage>
</organism>
<dbReference type="Gene3D" id="3.30.450.90">
    <property type="match status" value="1"/>
</dbReference>
<sequence>MDVDEIFRRGIKEGASDVHLSNGLPPTIRVTGVLKPLPEFGKIHDFDIEFFVAKVLNEKQLGNLYQNKELDTSYELGNKERFRMNVFFDRGKLALTARLIPPRIPTLEELNLPTTLYEFCKLPHGLVLVTGPAGVGKSSTLAAMINWINNNKNKHILTIEDPIEYAFTSNKSLMRQRELNVDTLSWAGALRSALRENVDVILVGEIRDFPTMELAITATEKGHLVFATIHTYSAAQTLDHIIGMAPEHQQAQIRMQIASVLEGVVTQTLIRGVDQSKRFPALEILLLTNAVRNTIREGNTHFINNIINTSYDIGMNSMERSLASLVSEGKIELDEALTHTLNQDDVIRYLKPKKQKQ</sequence>
<dbReference type="NCBIfam" id="TIGR01420">
    <property type="entry name" value="pilT_fam"/>
    <property type="match status" value="1"/>
</dbReference>
<dbReference type="AlphaFoldDB" id="A0A1F4V2N7"/>
<feature type="domain" description="Bacterial type II secretion system protein E" evidence="2">
    <location>
        <begin position="115"/>
        <end position="278"/>
    </location>
</feature>
<dbReference type="Pfam" id="PF00437">
    <property type="entry name" value="T2SSE"/>
    <property type="match status" value="1"/>
</dbReference>
<comment type="similarity">
    <text evidence="1">Belongs to the GSP E family.</text>
</comment>
<gene>
    <name evidence="3" type="ORF">A2982_02615</name>
</gene>
<evidence type="ECO:0000313" key="3">
    <source>
        <dbReference type="EMBL" id="OGC51486.1"/>
    </source>
</evidence>
<evidence type="ECO:0000256" key="1">
    <source>
        <dbReference type="ARBA" id="ARBA00006611"/>
    </source>
</evidence>
<dbReference type="InterPro" id="IPR001482">
    <property type="entry name" value="T2SS/T4SS_dom"/>
</dbReference>
<dbReference type="InterPro" id="IPR027417">
    <property type="entry name" value="P-loop_NTPase"/>
</dbReference>
<dbReference type="Proteomes" id="UP000178771">
    <property type="component" value="Unassembled WGS sequence"/>
</dbReference>
<dbReference type="EMBL" id="MEVH01000022">
    <property type="protein sequence ID" value="OGC51486.1"/>
    <property type="molecule type" value="Genomic_DNA"/>
</dbReference>
<evidence type="ECO:0000259" key="2">
    <source>
        <dbReference type="Pfam" id="PF00437"/>
    </source>
</evidence>
<comment type="caution">
    <text evidence="3">The sequence shown here is derived from an EMBL/GenBank/DDBJ whole genome shotgun (WGS) entry which is preliminary data.</text>
</comment>
<dbReference type="InterPro" id="IPR050921">
    <property type="entry name" value="T4SS_GSP_E_ATPase"/>
</dbReference>
<dbReference type="STRING" id="1802624.A2982_02615"/>
<dbReference type="CDD" id="cd01131">
    <property type="entry name" value="PilT"/>
    <property type="match status" value="1"/>
</dbReference>
<dbReference type="InterPro" id="IPR006321">
    <property type="entry name" value="PilT/PilU"/>
</dbReference>
<reference evidence="3 4" key="1">
    <citation type="journal article" date="2016" name="Nat. Commun.">
        <title>Thousands of microbial genomes shed light on interconnected biogeochemical processes in an aquifer system.</title>
        <authorList>
            <person name="Anantharaman K."/>
            <person name="Brown C.T."/>
            <person name="Hug L.A."/>
            <person name="Sharon I."/>
            <person name="Castelle C.J."/>
            <person name="Probst A.J."/>
            <person name="Thomas B.C."/>
            <person name="Singh A."/>
            <person name="Wilkins M.J."/>
            <person name="Karaoz U."/>
            <person name="Brodie E.L."/>
            <person name="Williams K.H."/>
            <person name="Hubbard S.S."/>
            <person name="Banfield J.F."/>
        </authorList>
    </citation>
    <scope>NUCLEOTIDE SEQUENCE [LARGE SCALE GENOMIC DNA]</scope>
</reference>
<dbReference type="PANTHER" id="PTHR30486">
    <property type="entry name" value="TWITCHING MOTILITY PROTEIN PILT"/>
    <property type="match status" value="1"/>
</dbReference>
<dbReference type="GO" id="GO:0005524">
    <property type="term" value="F:ATP binding"/>
    <property type="evidence" value="ECO:0007669"/>
    <property type="project" value="InterPro"/>
</dbReference>
<accession>A0A1F4V2N7</accession>
<name>A0A1F4V2N7_UNCKA</name>
<proteinExistence type="inferred from homology"/>
<evidence type="ECO:0000313" key="4">
    <source>
        <dbReference type="Proteomes" id="UP000178771"/>
    </source>
</evidence>